<feature type="non-terminal residue" evidence="1">
    <location>
        <position position="255"/>
    </location>
</feature>
<evidence type="ECO:0008006" key="2">
    <source>
        <dbReference type="Google" id="ProtNLM"/>
    </source>
</evidence>
<name>X0WN56_9ZZZZ</name>
<gene>
    <name evidence="1" type="ORF">S01H1_59241</name>
</gene>
<protein>
    <recommendedName>
        <fullName evidence="2">Carbohydrate-binding domain-containing protein</fullName>
    </recommendedName>
</protein>
<feature type="non-terminal residue" evidence="1">
    <location>
        <position position="1"/>
    </location>
</feature>
<reference evidence="1" key="1">
    <citation type="journal article" date="2014" name="Front. Microbiol.">
        <title>High frequency of phylogenetically diverse reductive dehalogenase-homologous genes in deep subseafloor sedimentary metagenomes.</title>
        <authorList>
            <person name="Kawai M."/>
            <person name="Futagami T."/>
            <person name="Toyoda A."/>
            <person name="Takaki Y."/>
            <person name="Nishi S."/>
            <person name="Hori S."/>
            <person name="Arai W."/>
            <person name="Tsubouchi T."/>
            <person name="Morono Y."/>
            <person name="Uchiyama I."/>
            <person name="Ito T."/>
            <person name="Fujiyama A."/>
            <person name="Inagaki F."/>
            <person name="Takami H."/>
        </authorList>
    </citation>
    <scope>NUCLEOTIDE SEQUENCE</scope>
    <source>
        <strain evidence="1">Expedition CK06-06</strain>
    </source>
</reference>
<sequence length="255" mass="26077">INTDGIDGGSVVLTAGDDVILADGSLTTANGGTSNAGANGGEVIAYASELYEDNATVYFQDGAKIEVKGGSPSDPTTVDTEAATFEGGLVEISGDHLFFDGAVDATAIPFDVPDPEDPGEFITIKPEGGTLHIDPVTLTLADGGIPEDGAAIDTFYEQELEAYSQAGVNTILEADYVLTVENITDGFIEGGSGDITLRTVYNNGRIEFLPETEGDPITTTVHTTGGGDIFMLAGGDADGKGIVTGDLTTEENNGG</sequence>
<evidence type="ECO:0000313" key="1">
    <source>
        <dbReference type="EMBL" id="GAG25943.1"/>
    </source>
</evidence>
<accession>X0WN56</accession>
<dbReference type="EMBL" id="BARS01038740">
    <property type="protein sequence ID" value="GAG25943.1"/>
    <property type="molecule type" value="Genomic_DNA"/>
</dbReference>
<proteinExistence type="predicted"/>
<comment type="caution">
    <text evidence="1">The sequence shown here is derived from an EMBL/GenBank/DDBJ whole genome shotgun (WGS) entry which is preliminary data.</text>
</comment>
<dbReference type="AlphaFoldDB" id="X0WN56"/>
<organism evidence="1">
    <name type="scientific">marine sediment metagenome</name>
    <dbReference type="NCBI Taxonomy" id="412755"/>
    <lineage>
        <taxon>unclassified sequences</taxon>
        <taxon>metagenomes</taxon>
        <taxon>ecological metagenomes</taxon>
    </lineage>
</organism>